<evidence type="ECO:0000313" key="3">
    <source>
        <dbReference type="Proteomes" id="UP000790347"/>
    </source>
</evidence>
<feature type="region of interest" description="Disordered" evidence="1">
    <location>
        <begin position="1"/>
        <end position="38"/>
    </location>
</feature>
<evidence type="ECO:0000313" key="2">
    <source>
        <dbReference type="EMBL" id="KAH9501529.1"/>
    </source>
</evidence>
<comment type="caution">
    <text evidence="2">The sequence shown here is derived from an EMBL/GenBank/DDBJ whole genome shotgun (WGS) entry which is preliminary data.</text>
</comment>
<sequence>MKSESSAAVSAAAAAGAAATAPPPPDGTDANFSVPISPKNERQNVNFKIIAKIVINKPCAINSSIDLPFNSVTTLDNFSLSTSTPTLLNILVISSDDGSLLPPKTANK</sequence>
<gene>
    <name evidence="2" type="ORF">DERF_012370</name>
</gene>
<feature type="compositionally biased region" description="Low complexity" evidence="1">
    <location>
        <begin position="1"/>
        <end position="20"/>
    </location>
</feature>
<proteinExistence type="predicted"/>
<name>A0A922KX91_DERFA</name>
<dbReference type="EMBL" id="ASGP02000006">
    <property type="protein sequence ID" value="KAH9501529.1"/>
    <property type="molecule type" value="Genomic_DNA"/>
</dbReference>
<accession>A0A922KX91</accession>
<keyword evidence="3" id="KW-1185">Reference proteome</keyword>
<organism evidence="2 3">
    <name type="scientific">Dermatophagoides farinae</name>
    <name type="common">American house dust mite</name>
    <dbReference type="NCBI Taxonomy" id="6954"/>
    <lineage>
        <taxon>Eukaryota</taxon>
        <taxon>Metazoa</taxon>
        <taxon>Ecdysozoa</taxon>
        <taxon>Arthropoda</taxon>
        <taxon>Chelicerata</taxon>
        <taxon>Arachnida</taxon>
        <taxon>Acari</taxon>
        <taxon>Acariformes</taxon>
        <taxon>Sarcoptiformes</taxon>
        <taxon>Astigmata</taxon>
        <taxon>Psoroptidia</taxon>
        <taxon>Analgoidea</taxon>
        <taxon>Pyroglyphidae</taxon>
        <taxon>Dermatophagoidinae</taxon>
        <taxon>Dermatophagoides</taxon>
    </lineage>
</organism>
<reference evidence="2" key="1">
    <citation type="submission" date="2013-05" db="EMBL/GenBank/DDBJ databases">
        <authorList>
            <person name="Yim A.K.Y."/>
            <person name="Chan T.F."/>
            <person name="Ji K.M."/>
            <person name="Liu X.Y."/>
            <person name="Zhou J.W."/>
            <person name="Li R.Q."/>
            <person name="Yang K.Y."/>
            <person name="Li J."/>
            <person name="Li M."/>
            <person name="Law P.T.W."/>
            <person name="Wu Y.L."/>
            <person name="Cai Z.L."/>
            <person name="Qin H."/>
            <person name="Bao Y."/>
            <person name="Leung R.K.K."/>
            <person name="Ng P.K.S."/>
            <person name="Zou J."/>
            <person name="Zhong X.J."/>
            <person name="Ran P.X."/>
            <person name="Zhong N.S."/>
            <person name="Liu Z.G."/>
            <person name="Tsui S.K.W."/>
        </authorList>
    </citation>
    <scope>NUCLEOTIDE SEQUENCE</scope>
    <source>
        <strain evidence="2">Derf</strain>
        <tissue evidence="2">Whole organism</tissue>
    </source>
</reference>
<dbReference type="AlphaFoldDB" id="A0A922KX91"/>
<reference evidence="2" key="2">
    <citation type="journal article" date="2022" name="Res Sq">
        <title>Comparative Genomics Reveals Insights into the Divergent Evolution of Astigmatic Mites and Household Pest Adaptations.</title>
        <authorList>
            <person name="Xiong Q."/>
            <person name="Wan A.T.-Y."/>
            <person name="Liu X.-Y."/>
            <person name="Fung C.S.-H."/>
            <person name="Xiao X."/>
            <person name="Malainual N."/>
            <person name="Hou J."/>
            <person name="Wang L."/>
            <person name="Wang M."/>
            <person name="Yang K."/>
            <person name="Cui Y."/>
            <person name="Leung E."/>
            <person name="Nong W."/>
            <person name="Shin S.-K."/>
            <person name="Au S."/>
            <person name="Jeong K.Y."/>
            <person name="Chew F.T."/>
            <person name="Hui J."/>
            <person name="Leung T.F."/>
            <person name="Tungtrongchitr A."/>
            <person name="Zhong N."/>
            <person name="Liu Z."/>
            <person name="Tsui S."/>
        </authorList>
    </citation>
    <scope>NUCLEOTIDE SEQUENCE</scope>
    <source>
        <strain evidence="2">Derf</strain>
        <tissue evidence="2">Whole organism</tissue>
    </source>
</reference>
<protein>
    <submittedName>
        <fullName evidence="2">Uncharacterized protein</fullName>
    </submittedName>
</protein>
<dbReference type="Proteomes" id="UP000790347">
    <property type="component" value="Unassembled WGS sequence"/>
</dbReference>
<evidence type="ECO:0000256" key="1">
    <source>
        <dbReference type="SAM" id="MobiDB-lite"/>
    </source>
</evidence>